<dbReference type="RefSeq" id="WP_244743541.1">
    <property type="nucleotide sequence ID" value="NZ_CP095071.1"/>
</dbReference>
<evidence type="ECO:0000313" key="4">
    <source>
        <dbReference type="Proteomes" id="UP000831537"/>
    </source>
</evidence>
<dbReference type="PANTHER" id="PTHR43798">
    <property type="entry name" value="MONOACYLGLYCEROL LIPASE"/>
    <property type="match status" value="1"/>
</dbReference>
<dbReference type="InterPro" id="IPR050266">
    <property type="entry name" value="AB_hydrolase_sf"/>
</dbReference>
<feature type="domain" description="Serine aminopeptidase S33" evidence="2">
    <location>
        <begin position="24"/>
        <end position="226"/>
    </location>
</feature>
<proteinExistence type="predicted"/>
<keyword evidence="4" id="KW-1185">Reference proteome</keyword>
<dbReference type="GO" id="GO:0016787">
    <property type="term" value="F:hydrolase activity"/>
    <property type="evidence" value="ECO:0007669"/>
    <property type="project" value="UniProtKB-KW"/>
</dbReference>
<protein>
    <submittedName>
        <fullName evidence="3">Alpha/beta fold hydrolase</fullName>
    </submittedName>
</protein>
<keyword evidence="1 3" id="KW-0378">Hydrolase</keyword>
<accession>A0ABY4GLC4</accession>
<dbReference type="Proteomes" id="UP000831537">
    <property type="component" value="Chromosome"/>
</dbReference>
<evidence type="ECO:0000259" key="2">
    <source>
        <dbReference type="Pfam" id="PF12146"/>
    </source>
</evidence>
<evidence type="ECO:0000313" key="3">
    <source>
        <dbReference type="EMBL" id="UOQ84975.1"/>
    </source>
</evidence>
<dbReference type="Gene3D" id="3.40.50.1820">
    <property type="entry name" value="alpha/beta hydrolase"/>
    <property type="match status" value="1"/>
</dbReference>
<dbReference type="InterPro" id="IPR029058">
    <property type="entry name" value="AB_hydrolase_fold"/>
</dbReference>
<organism evidence="3 4">
    <name type="scientific">Gracilibacillus salinarum</name>
    <dbReference type="NCBI Taxonomy" id="2932255"/>
    <lineage>
        <taxon>Bacteria</taxon>
        <taxon>Bacillati</taxon>
        <taxon>Bacillota</taxon>
        <taxon>Bacilli</taxon>
        <taxon>Bacillales</taxon>
        <taxon>Bacillaceae</taxon>
        <taxon>Gracilibacillus</taxon>
    </lineage>
</organism>
<gene>
    <name evidence="3" type="ORF">MUN87_20390</name>
</gene>
<dbReference type="SUPFAM" id="SSF53474">
    <property type="entry name" value="alpha/beta-Hydrolases"/>
    <property type="match status" value="1"/>
</dbReference>
<dbReference type="PANTHER" id="PTHR43798:SF31">
    <property type="entry name" value="AB HYDROLASE SUPERFAMILY PROTEIN YCLE"/>
    <property type="match status" value="1"/>
</dbReference>
<dbReference type="EMBL" id="CP095071">
    <property type="protein sequence ID" value="UOQ84975.1"/>
    <property type="molecule type" value="Genomic_DNA"/>
</dbReference>
<dbReference type="Pfam" id="PF12146">
    <property type="entry name" value="Hydrolase_4"/>
    <property type="match status" value="1"/>
</dbReference>
<sequence>MHFYTTNDGYRHFYQKYPAHTSNDIMILLHGISENHRYLAPLASYIAKRNIATVLTPDLRGYGDFCPKKGDIDYIGQHEDDLKQFITQLKKDHQDSRFILAGHSAGGGSVLRLSETELADAFDLFLLLAPLIHFGAPTVPKENTGFRRAIRNNLSSILALNEQNITKNNDRIVFENQKPENLRHGSETISLSYRLFASRYPVHYLNTIANLSKPTLLIAGKEDEQFVATAYEPLFQDNPYVDVMILEDIDHDGIVSDIQALAVIGQWLQNTIIEV</sequence>
<name>A0ABY4GLC4_9BACI</name>
<dbReference type="InterPro" id="IPR022742">
    <property type="entry name" value="Hydrolase_4"/>
</dbReference>
<evidence type="ECO:0000256" key="1">
    <source>
        <dbReference type="ARBA" id="ARBA00022801"/>
    </source>
</evidence>
<reference evidence="3 4" key="1">
    <citation type="submission" date="2022-04" db="EMBL/GenBank/DDBJ databases">
        <title>Gracilibacillus sp. isolated from saltern.</title>
        <authorList>
            <person name="Won M."/>
            <person name="Lee C.-M."/>
            <person name="Woen H.-Y."/>
            <person name="Kwon S.-W."/>
        </authorList>
    </citation>
    <scope>NUCLEOTIDE SEQUENCE [LARGE SCALE GENOMIC DNA]</scope>
    <source>
        <strain evidence="3 4">SSPM10-3</strain>
    </source>
</reference>